<evidence type="ECO:0000256" key="4">
    <source>
        <dbReference type="ARBA" id="ARBA00022692"/>
    </source>
</evidence>
<evidence type="ECO:0000256" key="2">
    <source>
        <dbReference type="ARBA" id="ARBA00022448"/>
    </source>
</evidence>
<dbReference type="GO" id="GO:0005886">
    <property type="term" value="C:plasma membrane"/>
    <property type="evidence" value="ECO:0007669"/>
    <property type="project" value="UniProtKB-SubCell"/>
</dbReference>
<gene>
    <name evidence="10" type="primary">livH_6</name>
    <name evidence="10" type="ORF">DSM104329_04646</name>
</gene>
<keyword evidence="6 9" id="KW-1133">Transmembrane helix</keyword>
<feature type="transmembrane region" description="Helical" evidence="9">
    <location>
        <begin position="91"/>
        <end position="110"/>
    </location>
</feature>
<comment type="subcellular location">
    <subcellularLocation>
        <location evidence="1">Cell membrane</location>
        <topology evidence="1">Multi-pass membrane protein</topology>
    </subcellularLocation>
</comment>
<keyword evidence="5" id="KW-0029">Amino-acid transport</keyword>
<evidence type="ECO:0000256" key="9">
    <source>
        <dbReference type="SAM" id="Phobius"/>
    </source>
</evidence>
<dbReference type="GO" id="GO:0022857">
    <property type="term" value="F:transmembrane transporter activity"/>
    <property type="evidence" value="ECO:0007669"/>
    <property type="project" value="InterPro"/>
</dbReference>
<dbReference type="PANTHER" id="PTHR11795:SF450">
    <property type="entry name" value="ABC TRANSPORTER PERMEASE PROTEIN"/>
    <property type="match status" value="1"/>
</dbReference>
<feature type="transmembrane region" description="Helical" evidence="9">
    <location>
        <begin position="130"/>
        <end position="155"/>
    </location>
</feature>
<dbReference type="CDD" id="cd06582">
    <property type="entry name" value="TM_PBP1_LivH_like"/>
    <property type="match status" value="1"/>
</dbReference>
<feature type="transmembrane region" description="Helical" evidence="9">
    <location>
        <begin position="187"/>
        <end position="211"/>
    </location>
</feature>
<evidence type="ECO:0000256" key="1">
    <source>
        <dbReference type="ARBA" id="ARBA00004651"/>
    </source>
</evidence>
<keyword evidence="4 9" id="KW-0812">Transmembrane</keyword>
<dbReference type="AlphaFoldDB" id="A0A9E6Y115"/>
<feature type="transmembrane region" description="Helical" evidence="9">
    <location>
        <begin position="57"/>
        <end position="79"/>
    </location>
</feature>
<accession>A0A9E6Y115</accession>
<reference evidence="10" key="1">
    <citation type="journal article" date="2022" name="Int. J. Syst. Evol. Microbiol.">
        <title>Pseudomonas aegrilactucae sp. nov. and Pseudomonas morbosilactucae sp. nov., pathogens causing bacterial rot of lettuce in Japan.</title>
        <authorList>
            <person name="Sawada H."/>
            <person name="Fujikawa T."/>
            <person name="Satou M."/>
        </authorList>
    </citation>
    <scope>NUCLEOTIDE SEQUENCE</scope>
    <source>
        <strain evidence="10">0166_1</strain>
    </source>
</reference>
<keyword evidence="7 9" id="KW-0472">Membrane</keyword>
<dbReference type="InterPro" id="IPR001851">
    <property type="entry name" value="ABC_transp_permease"/>
</dbReference>
<organism evidence="10 11">
    <name type="scientific">Capillimicrobium parvum</name>
    <dbReference type="NCBI Taxonomy" id="2884022"/>
    <lineage>
        <taxon>Bacteria</taxon>
        <taxon>Bacillati</taxon>
        <taxon>Actinomycetota</taxon>
        <taxon>Thermoleophilia</taxon>
        <taxon>Solirubrobacterales</taxon>
        <taxon>Capillimicrobiaceae</taxon>
        <taxon>Capillimicrobium</taxon>
    </lineage>
</organism>
<dbReference type="InterPro" id="IPR052157">
    <property type="entry name" value="BCAA_transport_permease"/>
</dbReference>
<keyword evidence="11" id="KW-1185">Reference proteome</keyword>
<comment type="similarity">
    <text evidence="8">Belongs to the binding-protein-dependent transport system permease family. LivHM subfamily.</text>
</comment>
<dbReference type="EMBL" id="CP087164">
    <property type="protein sequence ID" value="UGS38222.1"/>
    <property type="molecule type" value="Genomic_DNA"/>
</dbReference>
<evidence type="ECO:0000256" key="8">
    <source>
        <dbReference type="ARBA" id="ARBA00037998"/>
    </source>
</evidence>
<dbReference type="GO" id="GO:0006865">
    <property type="term" value="P:amino acid transport"/>
    <property type="evidence" value="ECO:0007669"/>
    <property type="project" value="UniProtKB-KW"/>
</dbReference>
<dbReference type="Pfam" id="PF02653">
    <property type="entry name" value="BPD_transp_2"/>
    <property type="match status" value="1"/>
</dbReference>
<keyword evidence="3" id="KW-1003">Cell membrane</keyword>
<feature type="transmembrane region" description="Helical" evidence="9">
    <location>
        <begin position="251"/>
        <end position="273"/>
    </location>
</feature>
<evidence type="ECO:0000256" key="6">
    <source>
        <dbReference type="ARBA" id="ARBA00022989"/>
    </source>
</evidence>
<keyword evidence="2" id="KW-0813">Transport</keyword>
<feature type="transmembrane region" description="Helical" evidence="9">
    <location>
        <begin position="6"/>
        <end position="24"/>
    </location>
</feature>
<evidence type="ECO:0000313" key="10">
    <source>
        <dbReference type="EMBL" id="UGS38222.1"/>
    </source>
</evidence>
<evidence type="ECO:0000313" key="11">
    <source>
        <dbReference type="Proteomes" id="UP001162834"/>
    </source>
</evidence>
<evidence type="ECO:0000256" key="5">
    <source>
        <dbReference type="ARBA" id="ARBA00022970"/>
    </source>
</evidence>
<evidence type="ECO:0000256" key="3">
    <source>
        <dbReference type="ARBA" id="ARBA00022475"/>
    </source>
</evidence>
<dbReference type="KEGG" id="sbae:DSM104329_04646"/>
<evidence type="ECO:0000256" key="7">
    <source>
        <dbReference type="ARBA" id="ARBA00023136"/>
    </source>
</evidence>
<dbReference type="PANTHER" id="PTHR11795">
    <property type="entry name" value="BRANCHED-CHAIN AMINO ACID TRANSPORT SYSTEM PERMEASE PROTEIN LIVH"/>
    <property type="match status" value="1"/>
</dbReference>
<sequence length="286" mass="29315">MQYLFAGLSTGAVYALIAIGWVLIFNVSGVLNLAQGELLMIGGLVFAWLAIHTELPMIAGLVLGIAAAVGVAVVLDVAAVRRVKSHDLVPLILVTLGASFALREIGRLVFGADSMRHDYLVGGAPINVLGASLLPQAVLTWGIVAVVVAGLWLFFRHTLYGKAMIACSDDPVGAQASGISPTRMRTIAFGISGALAGLGGALIISLTSLAWDGGTMIGLKGFIAAAFGGLGRYEGAVVGGLTLGLLEAFGAGYVSSAYKDVFSLGLLVVLLLLRPQGLLGGRVITS</sequence>
<protein>
    <submittedName>
        <fullName evidence="10">High-affinity branched-chain amino acid transport system permease protein LivH</fullName>
    </submittedName>
</protein>
<proteinExistence type="inferred from homology"/>
<feature type="transmembrane region" description="Helical" evidence="9">
    <location>
        <begin position="31"/>
        <end position="51"/>
    </location>
</feature>
<name>A0A9E6Y115_9ACTN</name>
<dbReference type="Proteomes" id="UP001162834">
    <property type="component" value="Chromosome"/>
</dbReference>